<keyword evidence="5" id="KW-1185">Reference proteome</keyword>
<feature type="coiled-coil region" evidence="2">
    <location>
        <begin position="84"/>
        <end position="121"/>
    </location>
</feature>
<dbReference type="GO" id="GO:0003676">
    <property type="term" value="F:nucleic acid binding"/>
    <property type="evidence" value="ECO:0007669"/>
    <property type="project" value="InterPro"/>
</dbReference>
<comment type="caution">
    <text evidence="4">The sequence shown here is derived from an EMBL/GenBank/DDBJ whole genome shotgun (WGS) entry which is preliminary data.</text>
</comment>
<evidence type="ECO:0000259" key="3">
    <source>
        <dbReference type="PROSITE" id="PS50158"/>
    </source>
</evidence>
<sequence>MASNLQTSTIIRTCYNCGDPGHFSRWCPHRNGGQTFVSQPLLTLPSNPASLPSSSSSDPVLSGQFRNNGWYEAKQRLILLENTVAEIKSRHDAEVEKEKNLKEEEDRKKRIVEDNERREQDRKEREDMHKRMMDDMNEKWEKRCGKMKDKKDDSKGLSEMELLRREIEGLKGQMVGPAASTSTQRATTEGDEVVRQLLKEQENMKARLEESLASQKRLENLEAEMDLMRTMRDEALQEVETWKNEALRPGNKRGCAAVTPSSVTRTQSKTNTEFAGMVHRYSLEVEKLKELRILDFNTRREKEQDNEKLKIAMNEAQKASMEREQENEQLKTAIANLEAAQREPYTNLRRRMDEIASRSTGLTKKKTVTDPLTARALDSGETAVCQRSTHGPC</sequence>
<dbReference type="Gramene" id="GBG85736">
    <property type="protein sequence ID" value="GBG85736"/>
    <property type="gene ID" value="CBR_g40464"/>
</dbReference>
<feature type="domain" description="CCHC-type" evidence="3">
    <location>
        <begin position="14"/>
        <end position="28"/>
    </location>
</feature>
<dbReference type="Gene3D" id="4.10.60.10">
    <property type="entry name" value="Zinc finger, CCHC-type"/>
    <property type="match status" value="1"/>
</dbReference>
<keyword evidence="1" id="KW-0863">Zinc-finger</keyword>
<keyword evidence="1" id="KW-0862">Zinc</keyword>
<organism evidence="4 5">
    <name type="scientific">Chara braunii</name>
    <name type="common">Braun's stonewort</name>
    <dbReference type="NCBI Taxonomy" id="69332"/>
    <lineage>
        <taxon>Eukaryota</taxon>
        <taxon>Viridiplantae</taxon>
        <taxon>Streptophyta</taxon>
        <taxon>Charophyceae</taxon>
        <taxon>Charales</taxon>
        <taxon>Characeae</taxon>
        <taxon>Chara</taxon>
    </lineage>
</organism>
<gene>
    <name evidence="4" type="ORF">CBR_g40464</name>
</gene>
<keyword evidence="2" id="KW-0175">Coiled coil</keyword>
<evidence type="ECO:0000256" key="1">
    <source>
        <dbReference type="PROSITE-ProRule" id="PRU00047"/>
    </source>
</evidence>
<dbReference type="SUPFAM" id="SSF57756">
    <property type="entry name" value="Retrovirus zinc finger-like domains"/>
    <property type="match status" value="1"/>
</dbReference>
<accession>A0A388LTT9</accession>
<evidence type="ECO:0000256" key="2">
    <source>
        <dbReference type="SAM" id="Coils"/>
    </source>
</evidence>
<keyword evidence="1" id="KW-0479">Metal-binding</keyword>
<name>A0A388LTT9_CHABU</name>
<evidence type="ECO:0000313" key="4">
    <source>
        <dbReference type="EMBL" id="GBG85736.1"/>
    </source>
</evidence>
<evidence type="ECO:0000313" key="5">
    <source>
        <dbReference type="Proteomes" id="UP000265515"/>
    </source>
</evidence>
<dbReference type="InterPro" id="IPR001878">
    <property type="entry name" value="Znf_CCHC"/>
</dbReference>
<dbReference type="EMBL" id="BFEA01000532">
    <property type="protein sequence ID" value="GBG85736.1"/>
    <property type="molecule type" value="Genomic_DNA"/>
</dbReference>
<feature type="coiled-coil region" evidence="2">
    <location>
        <begin position="194"/>
        <end position="245"/>
    </location>
</feature>
<protein>
    <recommendedName>
        <fullName evidence="3">CCHC-type domain-containing protein</fullName>
    </recommendedName>
</protein>
<dbReference type="PROSITE" id="PS50158">
    <property type="entry name" value="ZF_CCHC"/>
    <property type="match status" value="1"/>
</dbReference>
<proteinExistence type="predicted"/>
<dbReference type="AlphaFoldDB" id="A0A388LTT9"/>
<dbReference type="Pfam" id="PF00098">
    <property type="entry name" value="zf-CCHC"/>
    <property type="match status" value="1"/>
</dbReference>
<dbReference type="InterPro" id="IPR036875">
    <property type="entry name" value="Znf_CCHC_sf"/>
</dbReference>
<reference evidence="4 5" key="1">
    <citation type="journal article" date="2018" name="Cell">
        <title>The Chara Genome: Secondary Complexity and Implications for Plant Terrestrialization.</title>
        <authorList>
            <person name="Nishiyama T."/>
            <person name="Sakayama H."/>
            <person name="Vries J.D."/>
            <person name="Buschmann H."/>
            <person name="Saint-Marcoux D."/>
            <person name="Ullrich K.K."/>
            <person name="Haas F.B."/>
            <person name="Vanderstraeten L."/>
            <person name="Becker D."/>
            <person name="Lang D."/>
            <person name="Vosolsobe S."/>
            <person name="Rombauts S."/>
            <person name="Wilhelmsson P.K.I."/>
            <person name="Janitza P."/>
            <person name="Kern R."/>
            <person name="Heyl A."/>
            <person name="Rumpler F."/>
            <person name="Villalobos L.I.A.C."/>
            <person name="Clay J.M."/>
            <person name="Skokan R."/>
            <person name="Toyoda A."/>
            <person name="Suzuki Y."/>
            <person name="Kagoshima H."/>
            <person name="Schijlen E."/>
            <person name="Tajeshwar N."/>
            <person name="Catarino B."/>
            <person name="Hetherington A.J."/>
            <person name="Saltykova A."/>
            <person name="Bonnot C."/>
            <person name="Breuninger H."/>
            <person name="Symeonidi A."/>
            <person name="Radhakrishnan G.V."/>
            <person name="Van Nieuwerburgh F."/>
            <person name="Deforce D."/>
            <person name="Chang C."/>
            <person name="Karol K.G."/>
            <person name="Hedrich R."/>
            <person name="Ulvskov P."/>
            <person name="Glockner G."/>
            <person name="Delwiche C.F."/>
            <person name="Petrasek J."/>
            <person name="Van de Peer Y."/>
            <person name="Friml J."/>
            <person name="Beilby M."/>
            <person name="Dolan L."/>
            <person name="Kohara Y."/>
            <person name="Sugano S."/>
            <person name="Fujiyama A."/>
            <person name="Delaux P.-M."/>
            <person name="Quint M."/>
            <person name="TheiBen G."/>
            <person name="Hagemann M."/>
            <person name="Harholt J."/>
            <person name="Dunand C."/>
            <person name="Zachgo S."/>
            <person name="Langdale J."/>
            <person name="Maumus F."/>
            <person name="Straeten D.V.D."/>
            <person name="Gould S.B."/>
            <person name="Rensing S.A."/>
        </authorList>
    </citation>
    <scope>NUCLEOTIDE SEQUENCE [LARGE SCALE GENOMIC DNA]</scope>
    <source>
        <strain evidence="4 5">S276</strain>
    </source>
</reference>
<feature type="coiled-coil region" evidence="2">
    <location>
        <begin position="299"/>
        <end position="343"/>
    </location>
</feature>
<dbReference type="GO" id="GO:0008270">
    <property type="term" value="F:zinc ion binding"/>
    <property type="evidence" value="ECO:0007669"/>
    <property type="project" value="UniProtKB-KW"/>
</dbReference>
<dbReference type="Proteomes" id="UP000265515">
    <property type="component" value="Unassembled WGS sequence"/>
</dbReference>
<dbReference type="SMART" id="SM00343">
    <property type="entry name" value="ZnF_C2HC"/>
    <property type="match status" value="1"/>
</dbReference>